<dbReference type="Gene3D" id="3.40.50.1820">
    <property type="entry name" value="alpha/beta hydrolase"/>
    <property type="match status" value="1"/>
</dbReference>
<accession>A0ABT0XGV9</accession>
<comment type="caution">
    <text evidence="2">The sequence shown here is derived from an EMBL/GenBank/DDBJ whole genome shotgun (WGS) entry which is preliminary data.</text>
</comment>
<organism evidence="2 3">
    <name type="scientific">Alkalicoccobacillus plakortidis</name>
    <dbReference type="NCBI Taxonomy" id="444060"/>
    <lineage>
        <taxon>Bacteria</taxon>
        <taxon>Bacillati</taxon>
        <taxon>Bacillota</taxon>
        <taxon>Bacilli</taxon>
        <taxon>Bacillales</taxon>
        <taxon>Bacillaceae</taxon>
        <taxon>Alkalicoccobacillus</taxon>
    </lineage>
</organism>
<proteinExistence type="predicted"/>
<sequence>MISIVREQLGDIPFLHVSEQSIMNQDNQPTVFFYHGLTSAKDQNLHIAYHLASKGFRVILPDALHHGEREANITGFNRTLMLWEIVMTSISELEGLKNHLVSRGLSDPNRIGVAGTSMGGITTYGALSQYQWIHTAVSLMGSAYYEHFAMLQIDQLKKQGLPIPDEEVNATLISLKPFDLSTQLHALNGRPLMIWHGEKDQVVPSSYSTTLYNELLSDYKSFPDRLALYTEKHTEHVLSRTAFFQLTDWFSTHLK</sequence>
<evidence type="ECO:0000313" key="3">
    <source>
        <dbReference type="Proteomes" id="UP001203665"/>
    </source>
</evidence>
<dbReference type="InterPro" id="IPR001375">
    <property type="entry name" value="Peptidase_S9_cat"/>
</dbReference>
<name>A0ABT0XGV9_9BACI</name>
<dbReference type="EMBL" id="JAMQJY010000001">
    <property type="protein sequence ID" value="MCM2675114.1"/>
    <property type="molecule type" value="Genomic_DNA"/>
</dbReference>
<dbReference type="RefSeq" id="WP_251605417.1">
    <property type="nucleotide sequence ID" value="NZ_JAMQJY010000001.1"/>
</dbReference>
<dbReference type="PANTHER" id="PTHR47381:SF3">
    <property type="entry name" value="ALPHA_BETA-HYDROLASES SUPERFAMILY PROTEIN"/>
    <property type="match status" value="1"/>
</dbReference>
<dbReference type="PANTHER" id="PTHR47381">
    <property type="entry name" value="ALPHA/BETA-HYDROLASES SUPERFAMILY PROTEIN"/>
    <property type="match status" value="1"/>
</dbReference>
<dbReference type="SUPFAM" id="SSF53474">
    <property type="entry name" value="alpha/beta-Hydrolases"/>
    <property type="match status" value="1"/>
</dbReference>
<keyword evidence="2" id="KW-0378">Hydrolase</keyword>
<evidence type="ECO:0000259" key="1">
    <source>
        <dbReference type="Pfam" id="PF00326"/>
    </source>
</evidence>
<keyword evidence="3" id="KW-1185">Reference proteome</keyword>
<protein>
    <submittedName>
        <fullName evidence="2">Alpha/beta hydrolase</fullName>
    </submittedName>
</protein>
<dbReference type="Proteomes" id="UP001203665">
    <property type="component" value="Unassembled WGS sequence"/>
</dbReference>
<dbReference type="GO" id="GO:0016787">
    <property type="term" value="F:hydrolase activity"/>
    <property type="evidence" value="ECO:0007669"/>
    <property type="project" value="UniProtKB-KW"/>
</dbReference>
<feature type="domain" description="Peptidase S9 prolyl oligopeptidase catalytic" evidence="1">
    <location>
        <begin position="98"/>
        <end position="254"/>
    </location>
</feature>
<evidence type="ECO:0000313" key="2">
    <source>
        <dbReference type="EMBL" id="MCM2675114.1"/>
    </source>
</evidence>
<gene>
    <name evidence="2" type="ORF">NDM98_06165</name>
</gene>
<reference evidence="2" key="1">
    <citation type="submission" date="2022-06" db="EMBL/GenBank/DDBJ databases">
        <title>Alkalicoccobacillus porphyridii sp. nov., isolated from a marine red alga, Porphyridium purpureum and reclassification of Shouchella plakortidis and Shouchella gibsonii as Alkalicoccobacillus plakortidis comb. nov. and Alkalicoccobacillus gibsonii comb. nov.</title>
        <authorList>
            <person name="Kim K.H."/>
            <person name="Lee J.K."/>
            <person name="Han D.M."/>
            <person name="Baek J.H."/>
            <person name="Jeon C.O."/>
        </authorList>
    </citation>
    <scope>NUCLEOTIDE SEQUENCE</scope>
    <source>
        <strain evidence="2">DSM 19153</strain>
    </source>
</reference>
<dbReference type="Pfam" id="PF00326">
    <property type="entry name" value="Peptidase_S9"/>
    <property type="match status" value="1"/>
</dbReference>
<dbReference type="InterPro" id="IPR029058">
    <property type="entry name" value="AB_hydrolase_fold"/>
</dbReference>